<evidence type="ECO:0000313" key="1">
    <source>
        <dbReference type="EMBL" id="KXZ74181.1"/>
    </source>
</evidence>
<sequence length="124" mass="13505">MSKLEFDLDRDADGVYLSMTEDSNLPSIYHNHNIMDLFGLTRRMQKGSLTVSSDGLQGVVADGVPVGAKVILVQMVDGVLVQVAETESLDGSWLFTNIRNSETHAIAFKEGYNAGIVANIDMEV</sequence>
<dbReference type="EMBL" id="JRUE01000022">
    <property type="protein sequence ID" value="KXZ74181.1"/>
    <property type="molecule type" value="Genomic_DNA"/>
</dbReference>
<evidence type="ECO:0000313" key="2">
    <source>
        <dbReference type="Proteomes" id="UP000075680"/>
    </source>
</evidence>
<comment type="caution">
    <text evidence="1">The sequence shown here is derived from an EMBL/GenBank/DDBJ whole genome shotgun (WGS) entry which is preliminary data.</text>
</comment>
<accession>A0A150I2Z5</accession>
<dbReference type="RefSeq" id="WP_061517822.1">
    <property type="nucleotide sequence ID" value="NZ_JRUE01000022.1"/>
</dbReference>
<dbReference type="PATRIC" id="fig|52133.18.peg.121"/>
<protein>
    <submittedName>
        <fullName evidence="1">Uncharacterized protein</fullName>
    </submittedName>
</protein>
<reference evidence="1 2" key="1">
    <citation type="journal article" date="2016" name="Sci. Rep.">
        <title>Genomic and phenotypic characterization of the species Acinetobacter venetianus.</title>
        <authorList>
            <person name="Fondi M."/>
            <person name="Maida I."/>
            <person name="Perrin E."/>
            <person name="Orlandini V."/>
            <person name="La Torre L."/>
            <person name="Bosi E."/>
            <person name="Negroni A."/>
            <person name="Zanaroli G."/>
            <person name="Fava F."/>
            <person name="Decorosi F."/>
            <person name="Giovannetti L."/>
            <person name="Viti C."/>
            <person name="Vaneechoutte M."/>
            <person name="Dijkshoorn L."/>
            <person name="Fani R."/>
        </authorList>
    </citation>
    <scope>NUCLEOTIDE SEQUENCE [LARGE SCALE GENOMIC DNA]</scope>
    <source>
        <strain evidence="1 2">LUH5627</strain>
    </source>
</reference>
<dbReference type="Proteomes" id="UP000075680">
    <property type="component" value="Unassembled WGS sequence"/>
</dbReference>
<dbReference type="AlphaFoldDB" id="A0A150I2Z5"/>
<gene>
    <name evidence="1" type="ORF">AVENLUH5627_00116</name>
</gene>
<proteinExistence type="predicted"/>
<name>A0A150I2Z5_9GAMM</name>
<organism evidence="1 2">
    <name type="scientific">Acinetobacter venetianus</name>
    <dbReference type="NCBI Taxonomy" id="52133"/>
    <lineage>
        <taxon>Bacteria</taxon>
        <taxon>Pseudomonadati</taxon>
        <taxon>Pseudomonadota</taxon>
        <taxon>Gammaproteobacteria</taxon>
        <taxon>Moraxellales</taxon>
        <taxon>Moraxellaceae</taxon>
        <taxon>Acinetobacter</taxon>
    </lineage>
</organism>